<dbReference type="AlphaFoldDB" id="A0A9P9I936"/>
<comment type="caution">
    <text evidence="1">The sequence shown here is derived from an EMBL/GenBank/DDBJ whole genome shotgun (WGS) entry which is preliminary data.</text>
</comment>
<keyword evidence="2" id="KW-1185">Reference proteome</keyword>
<organism evidence="1 2">
    <name type="scientific">Dactylonectria estremocensis</name>
    <dbReference type="NCBI Taxonomy" id="1079267"/>
    <lineage>
        <taxon>Eukaryota</taxon>
        <taxon>Fungi</taxon>
        <taxon>Dikarya</taxon>
        <taxon>Ascomycota</taxon>
        <taxon>Pezizomycotina</taxon>
        <taxon>Sordariomycetes</taxon>
        <taxon>Hypocreomycetidae</taxon>
        <taxon>Hypocreales</taxon>
        <taxon>Nectriaceae</taxon>
        <taxon>Dactylonectria</taxon>
    </lineage>
</organism>
<dbReference type="Proteomes" id="UP000717696">
    <property type="component" value="Unassembled WGS sequence"/>
</dbReference>
<name>A0A9P9I936_9HYPO</name>
<protein>
    <submittedName>
        <fullName evidence="1">Uncharacterized protein</fullName>
    </submittedName>
</protein>
<sequence>MTSLGMLDMFLYTFYIREHTNVCVLANHLRREGERPNLRLVFRFMSWQERISWALSRALSKESFSCPEVTVPEFIAIVEEVYPQPTQEDEWFSNYVEAFVHRVFEDLKGAISPGILEELEEKKSIGATILRSSILWASETIPVKNAGLNIAATHKGLLEAVQEEAGLGIPTGVASTASDASIRTPSTSTLVEIDDTEIPARN</sequence>
<accession>A0A9P9I936</accession>
<evidence type="ECO:0000313" key="2">
    <source>
        <dbReference type="Proteomes" id="UP000717696"/>
    </source>
</evidence>
<proteinExistence type="predicted"/>
<evidence type="ECO:0000313" key="1">
    <source>
        <dbReference type="EMBL" id="KAH7112593.1"/>
    </source>
</evidence>
<gene>
    <name evidence="1" type="ORF">B0J13DRAFT_534034</name>
</gene>
<dbReference type="EMBL" id="JAGMUU010000050">
    <property type="protein sequence ID" value="KAH7112593.1"/>
    <property type="molecule type" value="Genomic_DNA"/>
</dbReference>
<reference evidence="1" key="1">
    <citation type="journal article" date="2021" name="Nat. Commun.">
        <title>Genetic determinants of endophytism in the Arabidopsis root mycobiome.</title>
        <authorList>
            <person name="Mesny F."/>
            <person name="Miyauchi S."/>
            <person name="Thiergart T."/>
            <person name="Pickel B."/>
            <person name="Atanasova L."/>
            <person name="Karlsson M."/>
            <person name="Huettel B."/>
            <person name="Barry K.W."/>
            <person name="Haridas S."/>
            <person name="Chen C."/>
            <person name="Bauer D."/>
            <person name="Andreopoulos W."/>
            <person name="Pangilinan J."/>
            <person name="LaButti K."/>
            <person name="Riley R."/>
            <person name="Lipzen A."/>
            <person name="Clum A."/>
            <person name="Drula E."/>
            <person name="Henrissat B."/>
            <person name="Kohler A."/>
            <person name="Grigoriev I.V."/>
            <person name="Martin F.M."/>
            <person name="Hacquard S."/>
        </authorList>
    </citation>
    <scope>NUCLEOTIDE SEQUENCE</scope>
    <source>
        <strain evidence="1">MPI-CAGE-AT-0021</strain>
    </source>
</reference>